<evidence type="ECO:0000313" key="2">
    <source>
        <dbReference type="EMBL" id="MBT0724715.1"/>
    </source>
</evidence>
<dbReference type="Gene3D" id="2.40.70.10">
    <property type="entry name" value="Acid Proteases"/>
    <property type="match status" value="1"/>
</dbReference>
<name>A0ABS5SX85_9GAMM</name>
<dbReference type="PROSITE" id="PS00141">
    <property type="entry name" value="ASP_PROTEASE"/>
    <property type="match status" value="1"/>
</dbReference>
<dbReference type="SUPFAM" id="SSF50630">
    <property type="entry name" value="Acid proteases"/>
    <property type="match status" value="1"/>
</dbReference>
<dbReference type="PROSITE" id="PS51257">
    <property type="entry name" value="PROKAR_LIPOPROTEIN"/>
    <property type="match status" value="1"/>
</dbReference>
<dbReference type="CDD" id="cd05483">
    <property type="entry name" value="retropepsin_like_bacteria"/>
    <property type="match status" value="1"/>
</dbReference>
<sequence length="398" mass="44961">MEQTCRKRLSVIALLFFISGVGGCVSHQISHKEGEIQSVPVLDTHFETSLIIPVTIKSKNYKFIVDTGASLTVIDKKLAEKLTRPMRPDEIPPDYREALSGITAVNGVLEQQHYTLVKPVPFFIGSEEIRDNDVWIAADTTLFSQALGTEISGVIGIDTIRKLNWQVDNNKKRLLLTKDAPSARDWKRCTGYDDSYNRSPLLWLTYGNDDVGFRVDTGASGSYVGKEFIEFAKKQKGTLVLDNPVSRNGDIIGNYNTPLYILRGLKFSNMPLGELKVSENPNQLYAVGMDFLSRFTRYAFIPSRMMFCYDVSSIERYGLTSQRSLSIRYTGQHIEIFYNSDDNLKNTGLRNGDILLKINGTAYPPTQIDKVREILELTPKGKLTLTIQRETQRQEVHL</sequence>
<dbReference type="InterPro" id="IPR034122">
    <property type="entry name" value="Retropepsin-like_bacterial"/>
</dbReference>
<dbReference type="SUPFAM" id="SSF50156">
    <property type="entry name" value="PDZ domain-like"/>
    <property type="match status" value="1"/>
</dbReference>
<dbReference type="Gene3D" id="2.30.42.10">
    <property type="match status" value="1"/>
</dbReference>
<reference evidence="2 3" key="1">
    <citation type="submission" date="2020-04" db="EMBL/GenBank/DDBJ databases">
        <title>Genome sequencing of Rosenbergiella species.</title>
        <authorList>
            <person name="Alvarez-Perez S."/>
            <person name="Lievens B."/>
        </authorList>
    </citation>
    <scope>NUCLEOTIDE SEQUENCE [LARGE SCALE GENOMIC DNA]</scope>
    <source>
        <strain evidence="2 3">S61</strain>
    </source>
</reference>
<dbReference type="EMBL" id="JABBFR010000012">
    <property type="protein sequence ID" value="MBT0724715.1"/>
    <property type="molecule type" value="Genomic_DNA"/>
</dbReference>
<dbReference type="Pfam" id="PF17820">
    <property type="entry name" value="PDZ_6"/>
    <property type="match status" value="1"/>
</dbReference>
<feature type="domain" description="PDZ" evidence="1">
    <location>
        <begin position="348"/>
        <end position="389"/>
    </location>
</feature>
<dbReference type="Pfam" id="PF13650">
    <property type="entry name" value="Asp_protease_2"/>
    <property type="match status" value="1"/>
</dbReference>
<comment type="caution">
    <text evidence="2">The sequence shown here is derived from an EMBL/GenBank/DDBJ whole genome shotgun (WGS) entry which is preliminary data.</text>
</comment>
<dbReference type="Proteomes" id="UP000790096">
    <property type="component" value="Unassembled WGS sequence"/>
</dbReference>
<accession>A0ABS5SX85</accession>
<dbReference type="InterPro" id="IPR021109">
    <property type="entry name" value="Peptidase_aspartic_dom_sf"/>
</dbReference>
<evidence type="ECO:0000313" key="3">
    <source>
        <dbReference type="Proteomes" id="UP000790096"/>
    </source>
</evidence>
<organism evidence="2 3">
    <name type="scientific">Rosenbergiella gaditana</name>
    <dbReference type="NCBI Taxonomy" id="2726987"/>
    <lineage>
        <taxon>Bacteria</taxon>
        <taxon>Pseudomonadati</taxon>
        <taxon>Pseudomonadota</taxon>
        <taxon>Gammaproteobacteria</taxon>
        <taxon>Enterobacterales</taxon>
        <taxon>Erwiniaceae</taxon>
        <taxon>Rosenbergiella</taxon>
    </lineage>
</organism>
<gene>
    <name evidence="2" type="ORF">HH682_09780</name>
</gene>
<evidence type="ECO:0000259" key="1">
    <source>
        <dbReference type="Pfam" id="PF17820"/>
    </source>
</evidence>
<dbReference type="InterPro" id="IPR036034">
    <property type="entry name" value="PDZ_sf"/>
</dbReference>
<dbReference type="RefSeq" id="WP_214237379.1">
    <property type="nucleotide sequence ID" value="NZ_JABBFR010000012.1"/>
</dbReference>
<keyword evidence="3" id="KW-1185">Reference proteome</keyword>
<proteinExistence type="predicted"/>
<dbReference type="InterPro" id="IPR001969">
    <property type="entry name" value="Aspartic_peptidase_AS"/>
</dbReference>
<protein>
    <recommendedName>
        <fullName evidence="1">PDZ domain-containing protein</fullName>
    </recommendedName>
</protein>
<dbReference type="InterPro" id="IPR041489">
    <property type="entry name" value="PDZ_6"/>
</dbReference>